<evidence type="ECO:0000313" key="2">
    <source>
        <dbReference type="EMBL" id="VEL22103.1"/>
    </source>
</evidence>
<dbReference type="AlphaFoldDB" id="A0A3S5APV3"/>
<feature type="compositionally biased region" description="Pro residues" evidence="1">
    <location>
        <begin position="25"/>
        <end position="35"/>
    </location>
</feature>
<reference evidence="2" key="1">
    <citation type="submission" date="2018-11" db="EMBL/GenBank/DDBJ databases">
        <authorList>
            <consortium name="Pathogen Informatics"/>
        </authorList>
    </citation>
    <scope>NUCLEOTIDE SEQUENCE</scope>
</reference>
<evidence type="ECO:0000313" key="3">
    <source>
        <dbReference type="Proteomes" id="UP000784294"/>
    </source>
</evidence>
<gene>
    <name evidence="2" type="ORF">PXEA_LOCUS15543</name>
</gene>
<dbReference type="Proteomes" id="UP000784294">
    <property type="component" value="Unassembled WGS sequence"/>
</dbReference>
<protein>
    <submittedName>
        <fullName evidence="2">Uncharacterized protein</fullName>
    </submittedName>
</protein>
<feature type="region of interest" description="Disordered" evidence="1">
    <location>
        <begin position="18"/>
        <end position="57"/>
    </location>
</feature>
<evidence type="ECO:0000256" key="1">
    <source>
        <dbReference type="SAM" id="MobiDB-lite"/>
    </source>
</evidence>
<organism evidence="2 3">
    <name type="scientific">Protopolystoma xenopodis</name>
    <dbReference type="NCBI Taxonomy" id="117903"/>
    <lineage>
        <taxon>Eukaryota</taxon>
        <taxon>Metazoa</taxon>
        <taxon>Spiralia</taxon>
        <taxon>Lophotrochozoa</taxon>
        <taxon>Platyhelminthes</taxon>
        <taxon>Monogenea</taxon>
        <taxon>Polyopisthocotylea</taxon>
        <taxon>Polystomatidea</taxon>
        <taxon>Polystomatidae</taxon>
        <taxon>Protopolystoma</taxon>
    </lineage>
</organism>
<name>A0A3S5APV3_9PLAT</name>
<accession>A0A3S5APV3</accession>
<proteinExistence type="predicted"/>
<sequence>MITILPLGHSSTITTTTTYYTTHSLPPPSPPPPPSASSSTSSRRGRGETLPDPVAYQSLESRSEALLHLSAAAVCRGTATGPSLLGKPVGSLLPPRTTLHKSEFTHFDTSTQFVGETFTSHESRRRRDS</sequence>
<dbReference type="EMBL" id="CAAALY010054726">
    <property type="protein sequence ID" value="VEL22103.1"/>
    <property type="molecule type" value="Genomic_DNA"/>
</dbReference>
<comment type="caution">
    <text evidence="2">The sequence shown here is derived from an EMBL/GenBank/DDBJ whole genome shotgun (WGS) entry which is preliminary data.</text>
</comment>
<keyword evidence="3" id="KW-1185">Reference proteome</keyword>